<protein>
    <submittedName>
        <fullName evidence="1">Uncharacterized protein</fullName>
    </submittedName>
</protein>
<organism evidence="1 2">
    <name type="scientific">Caerostris darwini</name>
    <dbReference type="NCBI Taxonomy" id="1538125"/>
    <lineage>
        <taxon>Eukaryota</taxon>
        <taxon>Metazoa</taxon>
        <taxon>Ecdysozoa</taxon>
        <taxon>Arthropoda</taxon>
        <taxon>Chelicerata</taxon>
        <taxon>Arachnida</taxon>
        <taxon>Araneae</taxon>
        <taxon>Araneomorphae</taxon>
        <taxon>Entelegynae</taxon>
        <taxon>Araneoidea</taxon>
        <taxon>Araneidae</taxon>
        <taxon>Caerostris</taxon>
    </lineage>
</organism>
<gene>
    <name evidence="1" type="ORF">CDAR_597481</name>
</gene>
<keyword evidence="2" id="KW-1185">Reference proteome</keyword>
<evidence type="ECO:0000313" key="1">
    <source>
        <dbReference type="EMBL" id="GIY50041.1"/>
    </source>
</evidence>
<dbReference type="Proteomes" id="UP001054837">
    <property type="component" value="Unassembled WGS sequence"/>
</dbReference>
<dbReference type="AlphaFoldDB" id="A0AAV4TY09"/>
<evidence type="ECO:0000313" key="2">
    <source>
        <dbReference type="Proteomes" id="UP001054837"/>
    </source>
</evidence>
<accession>A0AAV4TY09</accession>
<sequence>MHSSSTSFQSDKDKSEQRLLQRFDTYTATFFVKYEVKLVNHYECRSNDVNVEMTVRVSQSHCWIIFHTICKSNAKIISSFRRYGTRNFETDGVNRLDLLQ</sequence>
<name>A0AAV4TY09_9ARAC</name>
<comment type="caution">
    <text evidence="1">The sequence shown here is derived from an EMBL/GenBank/DDBJ whole genome shotgun (WGS) entry which is preliminary data.</text>
</comment>
<reference evidence="1 2" key="1">
    <citation type="submission" date="2021-06" db="EMBL/GenBank/DDBJ databases">
        <title>Caerostris darwini draft genome.</title>
        <authorList>
            <person name="Kono N."/>
            <person name="Arakawa K."/>
        </authorList>
    </citation>
    <scope>NUCLEOTIDE SEQUENCE [LARGE SCALE GENOMIC DNA]</scope>
</reference>
<proteinExistence type="predicted"/>
<dbReference type="EMBL" id="BPLQ01010336">
    <property type="protein sequence ID" value="GIY50041.1"/>
    <property type="molecule type" value="Genomic_DNA"/>
</dbReference>